<evidence type="ECO:0000256" key="1">
    <source>
        <dbReference type="SAM" id="MobiDB-lite"/>
    </source>
</evidence>
<feature type="region of interest" description="Disordered" evidence="1">
    <location>
        <begin position="1"/>
        <end position="80"/>
    </location>
</feature>
<proteinExistence type="predicted"/>
<evidence type="ECO:0000313" key="3">
    <source>
        <dbReference type="Proteomes" id="UP000322234"/>
    </source>
</evidence>
<keyword evidence="3" id="KW-1185">Reference proteome</keyword>
<accession>A0A6B0QWM0</accession>
<dbReference type="EMBL" id="VBQZ03000005">
    <property type="protein sequence ID" value="MXQ80696.1"/>
    <property type="molecule type" value="Genomic_DNA"/>
</dbReference>
<feature type="compositionally biased region" description="Basic and acidic residues" evidence="1">
    <location>
        <begin position="48"/>
        <end position="65"/>
    </location>
</feature>
<dbReference type="Proteomes" id="UP000322234">
    <property type="component" value="Unassembled WGS sequence"/>
</dbReference>
<comment type="caution">
    <text evidence="2">The sequence shown here is derived from an EMBL/GenBank/DDBJ whole genome shotgun (WGS) entry which is preliminary data.</text>
</comment>
<sequence>MVADRRGTLLRSESKVISGSGAATSSSVSAKGPRKGLTARFAMSAEGETERTWLPHTSEGDDRDPAPGSAARSLRQRVQN</sequence>
<evidence type="ECO:0000313" key="2">
    <source>
        <dbReference type="EMBL" id="MXQ80696.1"/>
    </source>
</evidence>
<feature type="compositionally biased region" description="Low complexity" evidence="1">
    <location>
        <begin position="18"/>
        <end position="31"/>
    </location>
</feature>
<dbReference type="AlphaFoldDB" id="A0A6B0QWM0"/>
<reference evidence="2" key="1">
    <citation type="submission" date="2019-10" db="EMBL/GenBank/DDBJ databases">
        <title>The sequence and de novo assembly of the wild yak genome.</title>
        <authorList>
            <person name="Liu Y."/>
        </authorList>
    </citation>
    <scope>NUCLEOTIDE SEQUENCE [LARGE SCALE GENOMIC DNA]</scope>
    <source>
        <strain evidence="2">WY2019</strain>
    </source>
</reference>
<name>A0A6B0QWM0_9CETA</name>
<organism evidence="2 3">
    <name type="scientific">Bos mutus</name>
    <name type="common">wild yak</name>
    <dbReference type="NCBI Taxonomy" id="72004"/>
    <lineage>
        <taxon>Eukaryota</taxon>
        <taxon>Metazoa</taxon>
        <taxon>Chordata</taxon>
        <taxon>Craniata</taxon>
        <taxon>Vertebrata</taxon>
        <taxon>Euteleostomi</taxon>
        <taxon>Mammalia</taxon>
        <taxon>Eutheria</taxon>
        <taxon>Laurasiatheria</taxon>
        <taxon>Artiodactyla</taxon>
        <taxon>Ruminantia</taxon>
        <taxon>Pecora</taxon>
        <taxon>Bovidae</taxon>
        <taxon>Bovinae</taxon>
        <taxon>Bos</taxon>
    </lineage>
</organism>
<protein>
    <submittedName>
        <fullName evidence="2">Uncharacterized protein</fullName>
    </submittedName>
</protein>
<gene>
    <name evidence="2" type="ORF">E5288_WYG008952</name>
</gene>